<dbReference type="InterPro" id="IPR039366">
    <property type="entry name" value="Pilotin"/>
</dbReference>
<dbReference type="Pfam" id="PF09619">
    <property type="entry name" value="YscW"/>
    <property type="match status" value="1"/>
</dbReference>
<proteinExistence type="predicted"/>
<dbReference type="RefSeq" id="WP_380076556.1">
    <property type="nucleotide sequence ID" value="NZ_JBHRZF010000071.1"/>
</dbReference>
<keyword evidence="1" id="KW-0732">Signal</keyword>
<evidence type="ECO:0000313" key="3">
    <source>
        <dbReference type="Proteomes" id="UP001595748"/>
    </source>
</evidence>
<feature type="signal peptide" evidence="1">
    <location>
        <begin position="1"/>
        <end position="19"/>
    </location>
</feature>
<organism evidence="2 3">
    <name type="scientific">Deinococcus antarcticus</name>
    <dbReference type="NCBI Taxonomy" id="1298767"/>
    <lineage>
        <taxon>Bacteria</taxon>
        <taxon>Thermotogati</taxon>
        <taxon>Deinococcota</taxon>
        <taxon>Deinococci</taxon>
        <taxon>Deinococcales</taxon>
        <taxon>Deinococcaceae</taxon>
        <taxon>Deinococcus</taxon>
    </lineage>
</organism>
<evidence type="ECO:0000313" key="2">
    <source>
        <dbReference type="EMBL" id="MFC3860410.1"/>
    </source>
</evidence>
<dbReference type="Proteomes" id="UP001595748">
    <property type="component" value="Unassembled WGS sequence"/>
</dbReference>
<gene>
    <name evidence="2" type="ORF">ACFOPQ_06485</name>
</gene>
<name>A0ABV8A879_9DEIO</name>
<reference evidence="3" key="1">
    <citation type="journal article" date="2019" name="Int. J. Syst. Evol. Microbiol.">
        <title>The Global Catalogue of Microorganisms (GCM) 10K type strain sequencing project: providing services to taxonomists for standard genome sequencing and annotation.</title>
        <authorList>
            <consortium name="The Broad Institute Genomics Platform"/>
            <consortium name="The Broad Institute Genome Sequencing Center for Infectious Disease"/>
            <person name="Wu L."/>
            <person name="Ma J."/>
        </authorList>
    </citation>
    <scope>NUCLEOTIDE SEQUENCE [LARGE SCALE GENOMIC DNA]</scope>
    <source>
        <strain evidence="3">CCTCC AB 2013263</strain>
    </source>
</reference>
<protein>
    <submittedName>
        <fullName evidence="2">YbaY family lipoprotein</fullName>
    </submittedName>
</protein>
<feature type="chain" id="PRO_5045573461" evidence="1">
    <location>
        <begin position="20"/>
        <end position="153"/>
    </location>
</feature>
<keyword evidence="2" id="KW-0449">Lipoprotein</keyword>
<sequence length="153" mass="16237">MKWTLPLMVTLASLGTATAQTKIGNVTLTKPSTPAPTRAVPASTSATSTNVPAGWYEVKGRISAAAPVTLPAGSTVSVIMEDQTARGQFVRIQFKASRLSTPYQIIFSPGRLNSNHQYTLRATVTDASGKTLYQSSAVRVPTASRSVIDLTVR</sequence>
<evidence type="ECO:0000256" key="1">
    <source>
        <dbReference type="SAM" id="SignalP"/>
    </source>
</evidence>
<accession>A0ABV8A879</accession>
<comment type="caution">
    <text evidence="2">The sequence shown here is derived from an EMBL/GenBank/DDBJ whole genome shotgun (WGS) entry which is preliminary data.</text>
</comment>
<keyword evidence="3" id="KW-1185">Reference proteome</keyword>
<dbReference type="EMBL" id="JBHRZF010000071">
    <property type="protein sequence ID" value="MFC3860410.1"/>
    <property type="molecule type" value="Genomic_DNA"/>
</dbReference>